<name>A0A9N6YJY5_9MONO</name>
<evidence type="ECO:0000259" key="8">
    <source>
        <dbReference type="Pfam" id="PF13825"/>
    </source>
</evidence>
<comment type="similarity">
    <text evidence="1">Belongs to the morbillivirus P protein family.</text>
</comment>
<accession>A0A9N6YJY5</accession>
<dbReference type="EMBL" id="BK061229">
    <property type="protein sequence ID" value="DAZ91179.1"/>
    <property type="molecule type" value="Viral_cRNA"/>
</dbReference>
<dbReference type="SUPFAM" id="SSF101089">
    <property type="entry name" value="Phosphoprotein XD domain"/>
    <property type="match status" value="1"/>
</dbReference>
<evidence type="ECO:0000256" key="1">
    <source>
        <dbReference type="ARBA" id="ARBA00008617"/>
    </source>
</evidence>
<feature type="region of interest" description="Disordered" evidence="7">
    <location>
        <begin position="182"/>
        <end position="229"/>
    </location>
</feature>
<sequence length="540" mass="60140">MASSDNISINHALNVLKTIKTREESPEEKIKVSAILQECRKSTEGKTLKEAITILPPLTARDRESDESTISCQTPPNYQGSEKESATRTGSDPTHDRPRRGRILSSPVPYDYVEPAPDGVDTKPDMGCTSHSGYMHNREGEIPVQSGSQLVKGDDSTRPLADSNRNLGDDLLIDSDQWAMPIRPKRRHGNPKIEISQHDDEPDSSGDPDSDGHEVTQTSKFPSVAPVSPGDFENVGLMKHLDTNKKGEGCTYQVREQVPHIRALRIQLKKEVDIGENTILFGQVTGSWLEAGVIRSVHQSNRSPSERNVHAGHAQPYAKNAYLTNRSDSLLSTEQDSEKTFDNDYDESIHDISINAEMNPNLNELLENQKMIISKLDQLLTIKNDIDAIKKQINKQNLALSTIEGHLSSVMMAVPGSGKPYSSVEENPELRPVLGRDQCRGLQEIATPKIQGPDLDGGLQSKNQWVIKKDMYLDPINSDESNATKFLPSNDLVSRDVLYALINSSIRDKTMRSSMLYALETVKDDKDLKEFHEVLLKYLQ</sequence>
<dbReference type="GO" id="GO:0003723">
    <property type="term" value="F:RNA binding"/>
    <property type="evidence" value="ECO:0007669"/>
    <property type="project" value="InterPro"/>
</dbReference>
<feature type="domain" description="Paramyxovirus structural protein P/V N-terminal" evidence="8">
    <location>
        <begin position="205"/>
        <end position="347"/>
    </location>
</feature>
<keyword evidence="3" id="KW-0691">RNA editing</keyword>
<dbReference type="Pfam" id="PF13825">
    <property type="entry name" value="Paramyxo_P_V_N"/>
    <property type="match status" value="1"/>
</dbReference>
<dbReference type="GO" id="GO:0003968">
    <property type="term" value="F:RNA-directed RNA polymerase activity"/>
    <property type="evidence" value="ECO:0007669"/>
    <property type="project" value="InterPro"/>
</dbReference>
<evidence type="ECO:0000256" key="5">
    <source>
        <dbReference type="ARBA" id="ARBA00022953"/>
    </source>
</evidence>
<feature type="region of interest" description="Disordered" evidence="7">
    <location>
        <begin position="55"/>
        <end position="169"/>
    </location>
</feature>
<protein>
    <recommendedName>
        <fullName evidence="2">Phosphoprotein</fullName>
    </recommendedName>
</protein>
<reference evidence="9" key="1">
    <citation type="journal article" date="2022" name="Viruses">
        <title>A South American Mouse Morbillivirus Provides Insight into a Clade of Rodent-Borne Morbilliviruses.</title>
        <authorList>
            <person name="Debat H.J."/>
        </authorList>
    </citation>
    <scope>NUCLEOTIDE SEQUENCE</scope>
    <source>
        <strain evidence="9">PPA444</strain>
    </source>
</reference>
<dbReference type="Gene3D" id="1.20.5.110">
    <property type="match status" value="1"/>
</dbReference>
<evidence type="ECO:0000256" key="2">
    <source>
        <dbReference type="ARBA" id="ARBA00020572"/>
    </source>
</evidence>
<keyword evidence="5" id="KW-0693">Viral RNA replication</keyword>
<dbReference type="Gene3D" id="1.10.8.10">
    <property type="entry name" value="DNA helicase RuvA subunit, C-terminal domain"/>
    <property type="match status" value="1"/>
</dbReference>
<evidence type="ECO:0000313" key="9">
    <source>
        <dbReference type="EMBL" id="DAZ91179.1"/>
    </source>
</evidence>
<comment type="function">
    <text evidence="6">Essential cofactor of the RNA polymerase L that plays a central role in the transcription and replication by forming the polymerase complex with RNA polymerase L and recruiting L to the genomic N-RNA template for RNA synthesis. Also plays a central role in the encapsidation of nascent RNA chains by forming the encapsidation complex with the nucleocapsid protein N (N-P complex). Acts as a chaperone for newly synthesized free N protein, so-called N0, allowing encapsidation of nascent RNA chains during replication. The nucleoprotein protein N prevents excessive phosphorylation of P, which leads to down-regulation of viral transcription/ replication. Participates, together with N, in the formation of viral factories (viroplasms), which are large inclusions in the host cytoplasm where replication takes place.</text>
</comment>
<dbReference type="InterPro" id="IPR028243">
    <property type="entry name" value="Paramyxo_P/V_N"/>
</dbReference>
<proteinExistence type="inferred from homology"/>
<keyword evidence="4" id="KW-0597">Phosphoprotein</keyword>
<feature type="compositionally biased region" description="Polar residues" evidence="7">
    <location>
        <begin position="68"/>
        <end position="80"/>
    </location>
</feature>
<dbReference type="GO" id="GO:0019079">
    <property type="term" value="P:viral genome replication"/>
    <property type="evidence" value="ECO:0007669"/>
    <property type="project" value="InterPro"/>
</dbReference>
<organism evidence="9">
    <name type="scientific">Raton olivaceo morbillivirus</name>
    <dbReference type="NCBI Taxonomy" id="2928189"/>
    <lineage>
        <taxon>Viruses</taxon>
        <taxon>Riboviria</taxon>
        <taxon>Orthornavirae</taxon>
        <taxon>Negarnaviricota</taxon>
        <taxon>Haploviricotina</taxon>
        <taxon>Monjiviricetes</taxon>
        <taxon>Mononegavirales</taxon>
        <taxon>Paramyxoviridae</taxon>
        <taxon>Orthoparamyxovirinae</taxon>
        <taxon>Paramorbillivirus</taxon>
        <taxon>Paramorbillivirus pueyrredonense</taxon>
    </lineage>
</organism>
<dbReference type="InterPro" id="IPR004897">
    <property type="entry name" value="P/V_Pprotein_paramyxoviral"/>
</dbReference>
<dbReference type="Pfam" id="PF03210">
    <property type="entry name" value="Paramyx_P_V_C"/>
    <property type="match status" value="1"/>
</dbReference>
<feature type="compositionally biased region" description="Acidic residues" evidence="7">
    <location>
        <begin position="200"/>
        <end position="209"/>
    </location>
</feature>
<evidence type="ECO:0000256" key="6">
    <source>
        <dbReference type="ARBA" id="ARBA00060014"/>
    </source>
</evidence>
<dbReference type="InterPro" id="IPR016075">
    <property type="entry name" value="RNA_pol_Pprot-P_XD_paramyxovir"/>
</dbReference>
<reference evidence="9" key="2">
    <citation type="submission" date="2022-03" db="EMBL/GenBank/DDBJ databases">
        <authorList>
            <person name="Debat H.J."/>
        </authorList>
    </citation>
    <scope>NUCLEOTIDE SEQUENCE</scope>
    <source>
        <strain evidence="9">PPA444</strain>
    </source>
</reference>
<evidence type="ECO:0000256" key="7">
    <source>
        <dbReference type="SAM" id="MobiDB-lite"/>
    </source>
</evidence>
<dbReference type="GO" id="GO:0006351">
    <property type="term" value="P:DNA-templated transcription"/>
    <property type="evidence" value="ECO:0007669"/>
    <property type="project" value="InterPro"/>
</dbReference>
<evidence type="ECO:0000256" key="4">
    <source>
        <dbReference type="ARBA" id="ARBA00022553"/>
    </source>
</evidence>
<evidence type="ECO:0000256" key="3">
    <source>
        <dbReference type="ARBA" id="ARBA00022495"/>
    </source>
</evidence>